<dbReference type="KEGG" id="cpas:Clopa_2581"/>
<feature type="binding site" evidence="2">
    <location>
        <position position="87"/>
    </location>
    <ligand>
        <name>substrate</name>
    </ligand>
</feature>
<dbReference type="PANTHER" id="PTHR10291:SF0">
    <property type="entry name" value="DEHYDRODOLICHYL DIPHOSPHATE SYNTHASE 2"/>
    <property type="match status" value="1"/>
</dbReference>
<keyword evidence="2" id="KW-0460">Magnesium</keyword>
<keyword evidence="1 2" id="KW-0808">Transferase</keyword>
<organism evidence="3 4">
    <name type="scientific">Clostridium pasteurianum BC1</name>
    <dbReference type="NCBI Taxonomy" id="86416"/>
    <lineage>
        <taxon>Bacteria</taxon>
        <taxon>Bacillati</taxon>
        <taxon>Bacillota</taxon>
        <taxon>Clostridia</taxon>
        <taxon>Eubacteriales</taxon>
        <taxon>Clostridiaceae</taxon>
        <taxon>Clostridium</taxon>
    </lineage>
</organism>
<dbReference type="GO" id="GO:0000287">
    <property type="term" value="F:magnesium ion binding"/>
    <property type="evidence" value="ECO:0007669"/>
    <property type="project" value="UniProtKB-UniRule"/>
</dbReference>
<dbReference type="CDD" id="cd00475">
    <property type="entry name" value="Cis_IPPS"/>
    <property type="match status" value="1"/>
</dbReference>
<keyword evidence="2" id="KW-0479">Metal-binding</keyword>
<feature type="binding site" evidence="2">
    <location>
        <position position="228"/>
    </location>
    <ligand>
        <name>Mg(2+)</name>
        <dbReference type="ChEBI" id="CHEBI:18420"/>
    </ligand>
</feature>
<dbReference type="HOGENOM" id="CLU_038505_1_1_9"/>
<dbReference type="NCBIfam" id="NF011405">
    <property type="entry name" value="PRK14830.1"/>
    <property type="match status" value="1"/>
</dbReference>
<feature type="binding site" evidence="2">
    <location>
        <position position="51"/>
    </location>
    <ligand>
        <name>substrate</name>
    </ligand>
</feature>
<feature type="binding site" evidence="2">
    <location>
        <begin position="39"/>
        <end position="42"/>
    </location>
    <ligand>
        <name>substrate</name>
    </ligand>
</feature>
<evidence type="ECO:0000313" key="4">
    <source>
        <dbReference type="Proteomes" id="UP000013523"/>
    </source>
</evidence>
<dbReference type="GO" id="GO:0016094">
    <property type="term" value="P:polyprenol biosynthetic process"/>
    <property type="evidence" value="ECO:0007669"/>
    <property type="project" value="TreeGrafter"/>
</dbReference>
<dbReference type="FunFam" id="3.40.1180.10:FF:000001">
    <property type="entry name" value="(2E,6E)-farnesyl-diphosphate-specific ditrans,polycis-undecaprenyl-diphosphate synthase"/>
    <property type="match status" value="1"/>
</dbReference>
<dbReference type="NCBIfam" id="TIGR00055">
    <property type="entry name" value="uppS"/>
    <property type="match status" value="1"/>
</dbReference>
<proteinExistence type="inferred from homology"/>
<dbReference type="InterPro" id="IPR018520">
    <property type="entry name" value="UPP_synth-like_CS"/>
</dbReference>
<comment type="cofactor">
    <cofactor evidence="2">
        <name>Mg(2+)</name>
        <dbReference type="ChEBI" id="CHEBI:18420"/>
    </cofactor>
    <text evidence="2">Binds 2 magnesium ions per subunit.</text>
</comment>
<dbReference type="GO" id="GO:0030145">
    <property type="term" value="F:manganese ion binding"/>
    <property type="evidence" value="ECO:0007669"/>
    <property type="project" value="TreeGrafter"/>
</dbReference>
<dbReference type="PANTHER" id="PTHR10291">
    <property type="entry name" value="DEHYDRODOLICHYL DIPHOSPHATE SYNTHASE FAMILY MEMBER"/>
    <property type="match status" value="1"/>
</dbReference>
<dbReference type="eggNOG" id="COG0020">
    <property type="taxonomic scope" value="Bacteria"/>
</dbReference>
<dbReference type="Pfam" id="PF01255">
    <property type="entry name" value="Prenyltransf"/>
    <property type="match status" value="1"/>
</dbReference>
<name>R4K6X6_CLOPA</name>
<dbReference type="SUPFAM" id="SSF64005">
    <property type="entry name" value="Undecaprenyl diphosphate synthase"/>
    <property type="match status" value="1"/>
</dbReference>
<dbReference type="PROSITE" id="PS01066">
    <property type="entry name" value="UPP_SYNTHASE"/>
    <property type="match status" value="1"/>
</dbReference>
<dbReference type="RefSeq" id="WP_015615740.1">
    <property type="nucleotide sequence ID" value="NC_021182.1"/>
</dbReference>
<dbReference type="AlphaFoldDB" id="R4K6X6"/>
<gene>
    <name evidence="3" type="ORF">Clopa_2581</name>
</gene>
<evidence type="ECO:0000256" key="2">
    <source>
        <dbReference type="HAMAP-Rule" id="MF_01139"/>
    </source>
</evidence>
<accession>R4K6X6</accession>
<dbReference type="Gene3D" id="3.40.1180.10">
    <property type="entry name" value="Decaprenyl diphosphate synthase-like"/>
    <property type="match status" value="1"/>
</dbReference>
<dbReference type="InterPro" id="IPR036424">
    <property type="entry name" value="UPP_synth-like_sf"/>
</dbReference>
<dbReference type="STRING" id="86416.Clopa_2581"/>
<dbReference type="HAMAP" id="MF_01139">
    <property type="entry name" value="ISPT"/>
    <property type="match status" value="1"/>
</dbReference>
<comment type="subunit">
    <text evidence="2">Homodimer.</text>
</comment>
<evidence type="ECO:0000256" key="1">
    <source>
        <dbReference type="ARBA" id="ARBA00022679"/>
    </source>
</evidence>
<feature type="binding site" evidence="2">
    <location>
        <begin position="83"/>
        <end position="85"/>
    </location>
    <ligand>
        <name>substrate</name>
    </ligand>
</feature>
<protein>
    <recommendedName>
        <fullName evidence="2">Isoprenyl transferase</fullName>
        <ecNumber evidence="2">2.5.1.-</ecNumber>
    </recommendedName>
</protein>
<dbReference type="Proteomes" id="UP000013523">
    <property type="component" value="Chromosome"/>
</dbReference>
<evidence type="ECO:0000313" key="3">
    <source>
        <dbReference type="EMBL" id="AGK97441.1"/>
    </source>
</evidence>
<feature type="binding site" evidence="2">
    <location>
        <position position="43"/>
    </location>
    <ligand>
        <name>substrate</name>
    </ligand>
</feature>
<comment type="similarity">
    <text evidence="2">Belongs to the UPP synthase family.</text>
</comment>
<feature type="binding site" evidence="2">
    <location>
        <position position="89"/>
    </location>
    <ligand>
        <name>substrate</name>
    </ligand>
</feature>
<dbReference type="OrthoDB" id="4191603at2"/>
<feature type="active site" evidence="2">
    <location>
        <position position="38"/>
    </location>
</feature>
<feature type="binding site" evidence="2">
    <location>
        <position position="209"/>
    </location>
    <ligand>
        <name>substrate</name>
    </ligand>
</feature>
<dbReference type="PATRIC" id="fig|86416.3.peg.2567"/>
<feature type="binding site" evidence="2">
    <location>
        <position position="55"/>
    </location>
    <ligand>
        <name>substrate</name>
    </ligand>
</feature>
<dbReference type="EMBL" id="CP003261">
    <property type="protein sequence ID" value="AGK97441.1"/>
    <property type="molecule type" value="Genomic_DNA"/>
</dbReference>
<feature type="binding site" evidence="2">
    <location>
        <position position="38"/>
    </location>
    <ligand>
        <name>Mg(2+)</name>
        <dbReference type="ChEBI" id="CHEBI:18420"/>
    </ligand>
</feature>
<dbReference type="EC" id="2.5.1.-" evidence="2"/>
<reference evidence="3 4" key="1">
    <citation type="submission" date="2012-01" db="EMBL/GenBank/DDBJ databases">
        <title>Complete sequence of chromosome of Clostridium pasteurianum BC1.</title>
        <authorList>
            <consortium name="US DOE Joint Genome Institute"/>
            <person name="Lucas S."/>
            <person name="Han J."/>
            <person name="Lapidus A."/>
            <person name="Cheng J.-F."/>
            <person name="Goodwin L."/>
            <person name="Pitluck S."/>
            <person name="Peters L."/>
            <person name="Mikhailova N."/>
            <person name="Teshima H."/>
            <person name="Detter J.C."/>
            <person name="Han C."/>
            <person name="Tapia R."/>
            <person name="Land M."/>
            <person name="Hauser L."/>
            <person name="Kyrpides N."/>
            <person name="Ivanova N."/>
            <person name="Pagani I."/>
            <person name="Dunn J."/>
            <person name="Taghavi S."/>
            <person name="Francis A."/>
            <person name="van der Lelie D."/>
            <person name="Woyke T."/>
        </authorList>
    </citation>
    <scope>NUCLEOTIDE SEQUENCE [LARGE SCALE GENOMIC DNA]</scope>
    <source>
        <strain evidence="3 4">BC1</strain>
    </source>
</reference>
<feature type="binding site" evidence="2">
    <location>
        <begin position="215"/>
        <end position="217"/>
    </location>
    <ligand>
        <name>substrate</name>
    </ligand>
</feature>
<dbReference type="InterPro" id="IPR001441">
    <property type="entry name" value="UPP_synth-like"/>
</dbReference>
<dbReference type="GO" id="GO:0005829">
    <property type="term" value="C:cytosol"/>
    <property type="evidence" value="ECO:0007669"/>
    <property type="project" value="TreeGrafter"/>
</dbReference>
<keyword evidence="4" id="KW-1185">Reference proteome</keyword>
<sequence>MWKFLGFKNGDNYIKNDEKKQYELNYDNIPRHIAIIMDGNGRWAKEKNLPRSIGHTVAVENLNKIIKETSDLGVKYLTLYAFSTENWNRPAEEVNTLMKLLAEYLKKQLNELHKNNVIVKTIGDISRLPDICIQVLEKSMEKTKNNTGMLLNLALNYGGRDEILYAIKNIFNDYVEGIISKEDINNINVEIFNKYLYTKNIPDPDLIIRTSGEQRLSNFLLWQCAYSEFWYTDVKWPDFSKENLHEAIKDYQLRNRRFGGIK</sequence>
<comment type="function">
    <text evidence="2">Catalyzes the condensation of isopentenyl diphosphate (IPP) with allylic pyrophosphates generating different type of terpenoids.</text>
</comment>
<dbReference type="GO" id="GO:0008834">
    <property type="term" value="F:ditrans,polycis-undecaprenyl-diphosphate synthase [(2E,6E)-farnesyl-diphosphate specific] activity"/>
    <property type="evidence" value="ECO:0007669"/>
    <property type="project" value="TreeGrafter"/>
</dbReference>
<feature type="active site" description="Proton acceptor" evidence="2">
    <location>
        <position position="86"/>
    </location>
</feature>